<dbReference type="Pfam" id="PF11459">
    <property type="entry name" value="AbiEi_3"/>
    <property type="match status" value="1"/>
</dbReference>
<gene>
    <name evidence="2" type="ORF">PRCB_03935</name>
</gene>
<comment type="caution">
    <text evidence="2">The sequence shown here is derived from an EMBL/GenBank/DDBJ whole genome shotgun (WGS) entry which is preliminary data.</text>
</comment>
<sequence>MLNAESRQTLKLLLPTGLLATKPWLVAQGLNPHFIDNAVKSQTLQALTPGVYVRETSRVNWKGVVTSLQRMSLFPVHVGGLSALDQEGLAHYQLRSKHTHIDLYAENALPAWLNKFDASLHFEWHSTRRLWPASLMQETKYLREDHWREPLPPLLYSSPEKAILEALAGVPTAVSFEHADQLMQGLSTLSPKKVDALLRASSSIKSKRLFLWLSQQHNHAWFKYLKPEEYDLGVGKREIARGGRLDKTWNITVPRESN</sequence>
<evidence type="ECO:0000259" key="1">
    <source>
        <dbReference type="Pfam" id="PF17194"/>
    </source>
</evidence>
<name>A0A2M9WEB0_9GAMM</name>
<dbReference type="EMBL" id="PIQI01000011">
    <property type="protein sequence ID" value="PJZ05884.1"/>
    <property type="molecule type" value="Genomic_DNA"/>
</dbReference>
<dbReference type="OrthoDB" id="1550938at2"/>
<dbReference type="STRING" id="1076549.HA45_26800"/>
<organism evidence="2 3">
    <name type="scientific">Pantoea rodasii</name>
    <dbReference type="NCBI Taxonomy" id="1076549"/>
    <lineage>
        <taxon>Bacteria</taxon>
        <taxon>Pseudomonadati</taxon>
        <taxon>Pseudomonadota</taxon>
        <taxon>Gammaproteobacteria</taxon>
        <taxon>Enterobacterales</taxon>
        <taxon>Erwiniaceae</taxon>
        <taxon>Pantoea</taxon>
    </lineage>
</organism>
<keyword evidence="3" id="KW-1185">Reference proteome</keyword>
<dbReference type="InterPro" id="IPR033455">
    <property type="entry name" value="AbiEi_3_N"/>
</dbReference>
<dbReference type="AlphaFoldDB" id="A0A2M9WEB0"/>
<dbReference type="InterPro" id="IPR021561">
    <property type="entry name" value="AbiEi_3"/>
</dbReference>
<evidence type="ECO:0000313" key="2">
    <source>
        <dbReference type="EMBL" id="PJZ05884.1"/>
    </source>
</evidence>
<dbReference type="Proteomes" id="UP000232062">
    <property type="component" value="Unassembled WGS sequence"/>
</dbReference>
<dbReference type="Pfam" id="PF17194">
    <property type="entry name" value="AbiEi_3_N"/>
    <property type="match status" value="1"/>
</dbReference>
<protein>
    <recommendedName>
        <fullName evidence="1">Transcriptional regulator AbiEi antitoxin N-terminal domain-containing protein</fullName>
    </recommendedName>
</protein>
<dbReference type="RefSeq" id="WP_100700430.1">
    <property type="nucleotide sequence ID" value="NZ_MLFP01000086.1"/>
</dbReference>
<evidence type="ECO:0000313" key="3">
    <source>
        <dbReference type="Proteomes" id="UP000232062"/>
    </source>
</evidence>
<feature type="domain" description="Transcriptional regulator AbiEi antitoxin N-terminal" evidence="1">
    <location>
        <begin position="9"/>
        <end position="92"/>
    </location>
</feature>
<reference evidence="2 3" key="1">
    <citation type="submission" date="2017-11" db="EMBL/GenBank/DDBJ databases">
        <title>The genome sequence of Pantoea rodasii DSM 26611.</title>
        <authorList>
            <person name="Gao J."/>
            <person name="Mao X."/>
            <person name="Sun J."/>
        </authorList>
    </citation>
    <scope>NUCLEOTIDE SEQUENCE [LARGE SCALE GENOMIC DNA]</scope>
    <source>
        <strain evidence="2 3">DSM 26611</strain>
    </source>
</reference>
<proteinExistence type="predicted"/>
<accession>A0A2M9WEB0</accession>